<sequence>MMITRSLAGVAFAAGILALAPITASSANASTTGASTASASTASASSSKWGPYYARGTKAKANGTLTAAAKDDPSLPNPLVKVSGSVVSLSRTPSTCGWALFRFTTFDSANQPHLMFRNYRSCSYGTKKTFAFSAKNVEGVEFKICSEKKASKPSLSCEYSGTWKSLYVYYK</sequence>
<protein>
    <submittedName>
        <fullName evidence="2">Uncharacterized protein</fullName>
    </submittedName>
</protein>
<accession>A0ABV6UAB6</accession>
<evidence type="ECO:0000256" key="1">
    <source>
        <dbReference type="SAM" id="SignalP"/>
    </source>
</evidence>
<comment type="caution">
    <text evidence="2">The sequence shown here is derived from an EMBL/GenBank/DDBJ whole genome shotgun (WGS) entry which is preliminary data.</text>
</comment>
<evidence type="ECO:0000313" key="2">
    <source>
        <dbReference type="EMBL" id="MFC0865140.1"/>
    </source>
</evidence>
<dbReference type="EMBL" id="JBHMQT010000050">
    <property type="protein sequence ID" value="MFC0865140.1"/>
    <property type="molecule type" value="Genomic_DNA"/>
</dbReference>
<keyword evidence="1" id="KW-0732">Signal</keyword>
<reference evidence="2 3" key="1">
    <citation type="submission" date="2024-09" db="EMBL/GenBank/DDBJ databases">
        <authorList>
            <person name="Sun Q."/>
            <person name="Mori K."/>
        </authorList>
    </citation>
    <scope>NUCLEOTIDE SEQUENCE [LARGE SCALE GENOMIC DNA]</scope>
    <source>
        <strain evidence="2 3">TBRC 1851</strain>
    </source>
</reference>
<proteinExistence type="predicted"/>
<evidence type="ECO:0000313" key="3">
    <source>
        <dbReference type="Proteomes" id="UP001589870"/>
    </source>
</evidence>
<organism evidence="2 3">
    <name type="scientific">Sphaerimonospora cavernae</name>
    <dbReference type="NCBI Taxonomy" id="1740611"/>
    <lineage>
        <taxon>Bacteria</taxon>
        <taxon>Bacillati</taxon>
        <taxon>Actinomycetota</taxon>
        <taxon>Actinomycetes</taxon>
        <taxon>Streptosporangiales</taxon>
        <taxon>Streptosporangiaceae</taxon>
        <taxon>Sphaerimonospora</taxon>
    </lineage>
</organism>
<feature type="chain" id="PRO_5047302617" evidence="1">
    <location>
        <begin position="30"/>
        <end position="171"/>
    </location>
</feature>
<keyword evidence="3" id="KW-1185">Reference proteome</keyword>
<feature type="signal peptide" evidence="1">
    <location>
        <begin position="1"/>
        <end position="29"/>
    </location>
</feature>
<gene>
    <name evidence="2" type="ORF">ACFHYQ_22865</name>
</gene>
<dbReference type="RefSeq" id="WP_394303178.1">
    <property type="nucleotide sequence ID" value="NZ_JBHMQT010000050.1"/>
</dbReference>
<dbReference type="Proteomes" id="UP001589870">
    <property type="component" value="Unassembled WGS sequence"/>
</dbReference>
<name>A0ABV6UAB6_9ACTN</name>